<dbReference type="Proteomes" id="UP000569732">
    <property type="component" value="Unassembled WGS sequence"/>
</dbReference>
<evidence type="ECO:0000259" key="1">
    <source>
        <dbReference type="PROSITE" id="PS50801"/>
    </source>
</evidence>
<dbReference type="SUPFAM" id="SSF52091">
    <property type="entry name" value="SpoIIaa-like"/>
    <property type="match status" value="1"/>
</dbReference>
<accession>A0A853HYE1</accession>
<sequence length="161" mass="18174">MTVGKIQFAESEGTYILKFVGDVRLTLCSTLDTFLDKMFAQPDFRSVIVDLTETEGIDSTSLGLLAKLSIQAKRRFGLIPTIVSTNEDINRVLLSMGFDQVFILVRDQLQESQQMSELPCQECSEQVAKEKVLDAHKVLMNMNEKNRNTFKDLVKSLECDS</sequence>
<dbReference type="EMBL" id="JACCKB010000005">
    <property type="protein sequence ID" value="NYZ65379.1"/>
    <property type="molecule type" value="Genomic_DNA"/>
</dbReference>
<dbReference type="PANTHER" id="PTHR33495:SF2">
    <property type="entry name" value="ANTI-SIGMA FACTOR ANTAGONIST TM_1081-RELATED"/>
    <property type="match status" value="1"/>
</dbReference>
<dbReference type="RefSeq" id="WP_180567415.1">
    <property type="nucleotide sequence ID" value="NZ_JACCKB010000005.1"/>
</dbReference>
<comment type="caution">
    <text evidence="2">The sequence shown here is derived from an EMBL/GenBank/DDBJ whole genome shotgun (WGS) entry which is preliminary data.</text>
</comment>
<feature type="domain" description="STAS" evidence="1">
    <location>
        <begin position="4"/>
        <end position="103"/>
    </location>
</feature>
<dbReference type="PROSITE" id="PS50801">
    <property type="entry name" value="STAS"/>
    <property type="match status" value="1"/>
</dbReference>
<dbReference type="InterPro" id="IPR002645">
    <property type="entry name" value="STAS_dom"/>
</dbReference>
<organism evidence="2 3">
    <name type="scientific">Spartinivicinus marinus</name>
    <dbReference type="NCBI Taxonomy" id="2994442"/>
    <lineage>
        <taxon>Bacteria</taxon>
        <taxon>Pseudomonadati</taxon>
        <taxon>Pseudomonadota</taxon>
        <taxon>Gammaproteobacteria</taxon>
        <taxon>Oceanospirillales</taxon>
        <taxon>Zooshikellaceae</taxon>
        <taxon>Spartinivicinus</taxon>
    </lineage>
</organism>
<dbReference type="PANTHER" id="PTHR33495">
    <property type="entry name" value="ANTI-SIGMA FACTOR ANTAGONIST TM_1081-RELATED-RELATED"/>
    <property type="match status" value="1"/>
</dbReference>
<dbReference type="CDD" id="cd07043">
    <property type="entry name" value="STAS_anti-anti-sigma_factors"/>
    <property type="match status" value="1"/>
</dbReference>
<gene>
    <name evidence="2" type="ORF">H0A36_05105</name>
</gene>
<keyword evidence="3" id="KW-1185">Reference proteome</keyword>
<reference evidence="2 3" key="1">
    <citation type="submission" date="2020-07" db="EMBL/GenBank/DDBJ databases">
        <title>Endozoicomonas sp. nov., isolated from sediment.</title>
        <authorList>
            <person name="Gu T."/>
        </authorList>
    </citation>
    <scope>NUCLEOTIDE SEQUENCE [LARGE SCALE GENOMIC DNA]</scope>
    <source>
        <strain evidence="2 3">SM1973</strain>
    </source>
</reference>
<dbReference type="Gene3D" id="3.30.750.24">
    <property type="entry name" value="STAS domain"/>
    <property type="match status" value="1"/>
</dbReference>
<proteinExistence type="predicted"/>
<evidence type="ECO:0000313" key="3">
    <source>
        <dbReference type="Proteomes" id="UP000569732"/>
    </source>
</evidence>
<protein>
    <submittedName>
        <fullName evidence="2">STAS domain-containing protein</fullName>
    </submittedName>
</protein>
<dbReference type="Pfam" id="PF01740">
    <property type="entry name" value="STAS"/>
    <property type="match status" value="1"/>
</dbReference>
<dbReference type="AlphaFoldDB" id="A0A853HYE1"/>
<dbReference type="InterPro" id="IPR014557">
    <property type="entry name" value="UCP029548_STAS-type"/>
</dbReference>
<dbReference type="PIRSF" id="PIRSF029548">
    <property type="entry name" value="UCP029548"/>
    <property type="match status" value="1"/>
</dbReference>
<evidence type="ECO:0000313" key="2">
    <source>
        <dbReference type="EMBL" id="NYZ65379.1"/>
    </source>
</evidence>
<name>A0A853HYE1_9GAMM</name>
<dbReference type="InterPro" id="IPR036513">
    <property type="entry name" value="STAS_dom_sf"/>
</dbReference>
<dbReference type="GO" id="GO:0043856">
    <property type="term" value="F:anti-sigma factor antagonist activity"/>
    <property type="evidence" value="ECO:0007669"/>
    <property type="project" value="TreeGrafter"/>
</dbReference>